<dbReference type="Ensembl" id="ENSGACT00000039768.1">
    <property type="protein sequence ID" value="ENSGACP00000053198.1"/>
    <property type="gene ID" value="ENSGACG00000031262.1"/>
</dbReference>
<dbReference type="Proteomes" id="UP000007635">
    <property type="component" value="Chromosome VII"/>
</dbReference>
<dbReference type="GeneTree" id="ENSGT00940000163711"/>
<dbReference type="PANTHER" id="PTHR11481">
    <property type="entry name" value="IMMUNOGLOBULIN FC RECEPTOR"/>
    <property type="match status" value="1"/>
</dbReference>
<dbReference type="InterPro" id="IPR036179">
    <property type="entry name" value="Ig-like_dom_sf"/>
</dbReference>
<dbReference type="PROSITE" id="PS50835">
    <property type="entry name" value="IG_LIKE"/>
    <property type="match status" value="3"/>
</dbReference>
<dbReference type="SUPFAM" id="SSF48726">
    <property type="entry name" value="Immunoglobulin"/>
    <property type="match status" value="3"/>
</dbReference>
<dbReference type="AlphaFoldDB" id="A0AAQ4QRU6"/>
<dbReference type="InterPro" id="IPR003599">
    <property type="entry name" value="Ig_sub"/>
</dbReference>
<sequence length="284" mass="31183">MLCLFLDALLHIEPNWSPLFTGEKVTFICDLKEGNNTDWNYAFNRNGHWLTNSIPENRFTSPSLTTGDSGEYQCVAFQKIRPNVIRESNKVSLSVSEKPKAQLSKDSPVGGRVTLTCSVGSSSSSSSPSSSSSSGWKFFWYRDETTSKPLKPGDDVLLQGGSISPSAGGVYWCRGGRGGRGGRGDPVYYTEYSHPVVTNRAVVTLQHDWPEIYSGETITLTCGIEGGGGSEWEYEWRTPDYYTPPNLRGSVMTSSVRGDYSCKGRLKDGASTTEWSDAFTVRTS</sequence>
<dbReference type="SMART" id="SM00409">
    <property type="entry name" value="IG"/>
    <property type="match status" value="3"/>
</dbReference>
<reference evidence="4" key="3">
    <citation type="submission" date="2025-09" db="UniProtKB">
        <authorList>
            <consortium name="Ensembl"/>
        </authorList>
    </citation>
    <scope>IDENTIFICATION</scope>
</reference>
<keyword evidence="5" id="KW-1185">Reference proteome</keyword>
<evidence type="ECO:0000256" key="1">
    <source>
        <dbReference type="ARBA" id="ARBA00022729"/>
    </source>
</evidence>
<dbReference type="Gene3D" id="2.60.40.10">
    <property type="entry name" value="Immunoglobulins"/>
    <property type="match status" value="3"/>
</dbReference>
<feature type="domain" description="Ig-like" evidence="3">
    <location>
        <begin position="99"/>
        <end position="174"/>
    </location>
</feature>
<keyword evidence="1" id="KW-0732">Signal</keyword>
<keyword evidence="2" id="KW-1015">Disulfide bond</keyword>
<dbReference type="GO" id="GO:0006955">
    <property type="term" value="P:immune response"/>
    <property type="evidence" value="ECO:0007669"/>
    <property type="project" value="TreeGrafter"/>
</dbReference>
<evidence type="ECO:0000259" key="3">
    <source>
        <dbReference type="PROSITE" id="PS50835"/>
    </source>
</evidence>
<dbReference type="GO" id="GO:0007166">
    <property type="term" value="P:cell surface receptor signaling pathway"/>
    <property type="evidence" value="ECO:0007669"/>
    <property type="project" value="TreeGrafter"/>
</dbReference>
<reference evidence="4" key="2">
    <citation type="submission" date="2025-08" db="UniProtKB">
        <authorList>
            <consortium name="Ensembl"/>
        </authorList>
    </citation>
    <scope>IDENTIFICATION</scope>
</reference>
<organism evidence="4 5">
    <name type="scientific">Gasterosteus aculeatus aculeatus</name>
    <name type="common">three-spined stickleback</name>
    <dbReference type="NCBI Taxonomy" id="481459"/>
    <lineage>
        <taxon>Eukaryota</taxon>
        <taxon>Metazoa</taxon>
        <taxon>Chordata</taxon>
        <taxon>Craniata</taxon>
        <taxon>Vertebrata</taxon>
        <taxon>Euteleostomi</taxon>
        <taxon>Actinopterygii</taxon>
        <taxon>Neopterygii</taxon>
        <taxon>Teleostei</taxon>
        <taxon>Neoteleostei</taxon>
        <taxon>Acanthomorphata</taxon>
        <taxon>Eupercaria</taxon>
        <taxon>Perciformes</taxon>
        <taxon>Cottioidei</taxon>
        <taxon>Gasterosteales</taxon>
        <taxon>Gasterosteidae</taxon>
        <taxon>Gasterosteus</taxon>
    </lineage>
</organism>
<dbReference type="GO" id="GO:0009897">
    <property type="term" value="C:external side of plasma membrane"/>
    <property type="evidence" value="ECO:0007669"/>
    <property type="project" value="TreeGrafter"/>
</dbReference>
<dbReference type="PANTHER" id="PTHR11481:SF64">
    <property type="entry name" value="FC RECEPTOR-LIKE PROTEIN 4"/>
    <property type="match status" value="1"/>
</dbReference>
<reference evidence="4 5" key="1">
    <citation type="journal article" date="2021" name="G3 (Bethesda)">
        <title>Improved contiguity of the threespine stickleback genome using long-read sequencing.</title>
        <authorList>
            <person name="Nath S."/>
            <person name="Shaw D.E."/>
            <person name="White M.A."/>
        </authorList>
    </citation>
    <scope>NUCLEOTIDE SEQUENCE [LARGE SCALE GENOMIC DNA]</scope>
    <source>
        <strain evidence="4 5">Lake Benthic</strain>
    </source>
</reference>
<name>A0AAQ4QRU6_GASAC</name>
<evidence type="ECO:0000313" key="5">
    <source>
        <dbReference type="Proteomes" id="UP000007635"/>
    </source>
</evidence>
<accession>A0AAQ4QRU6</accession>
<dbReference type="InterPro" id="IPR013783">
    <property type="entry name" value="Ig-like_fold"/>
</dbReference>
<evidence type="ECO:0000313" key="4">
    <source>
        <dbReference type="Ensembl" id="ENSGACP00000053198.1"/>
    </source>
</evidence>
<dbReference type="GO" id="GO:0004888">
    <property type="term" value="F:transmembrane signaling receptor activity"/>
    <property type="evidence" value="ECO:0007669"/>
    <property type="project" value="TreeGrafter"/>
</dbReference>
<dbReference type="Pfam" id="PF13895">
    <property type="entry name" value="Ig_2"/>
    <property type="match status" value="1"/>
</dbReference>
<dbReference type="InterPro" id="IPR007110">
    <property type="entry name" value="Ig-like_dom"/>
</dbReference>
<dbReference type="InterPro" id="IPR050488">
    <property type="entry name" value="Ig_Fc_receptor"/>
</dbReference>
<feature type="domain" description="Ig-like" evidence="3">
    <location>
        <begin position="195"/>
        <end position="273"/>
    </location>
</feature>
<proteinExistence type="predicted"/>
<evidence type="ECO:0000256" key="2">
    <source>
        <dbReference type="ARBA" id="ARBA00023157"/>
    </source>
</evidence>
<feature type="domain" description="Ig-like" evidence="3">
    <location>
        <begin position="22"/>
        <end position="92"/>
    </location>
</feature>
<protein>
    <recommendedName>
        <fullName evidence="3">Ig-like domain-containing protein</fullName>
    </recommendedName>
</protein>